<dbReference type="AlphaFoldDB" id="T0GUZ8"/>
<sequence>MEVYEDAGISGAKGRDKRPAFDRLLKDATRRKFDMVAAWSVDRLGRSMPDLVGFLGELKALGVDLYLQQQALDTSTPSGRAFFQMLGIFAEFERSMIQERVKAGLARAKSEAPEVRAAKGKKAIGRPSLPEGTRKAILEARAAGKSIRETAKAAAVSTATVQKVLKEAA</sequence>
<keyword evidence="2" id="KW-0233">DNA recombination</keyword>
<comment type="caution">
    <text evidence="4">The sequence shown here is derived from an EMBL/GenBank/DDBJ whole genome shotgun (WGS) entry which is preliminary data.</text>
</comment>
<evidence type="ECO:0000259" key="3">
    <source>
        <dbReference type="PROSITE" id="PS51736"/>
    </source>
</evidence>
<evidence type="ECO:0000313" key="5">
    <source>
        <dbReference type="Proteomes" id="UP000015525"/>
    </source>
</evidence>
<evidence type="ECO:0000313" key="4">
    <source>
        <dbReference type="EMBL" id="EQB04522.1"/>
    </source>
</evidence>
<dbReference type="InterPro" id="IPR036162">
    <property type="entry name" value="Resolvase-like_N_sf"/>
</dbReference>
<dbReference type="GO" id="GO:0003677">
    <property type="term" value="F:DNA binding"/>
    <property type="evidence" value="ECO:0007669"/>
    <property type="project" value="UniProtKB-KW"/>
</dbReference>
<feature type="domain" description="Resolvase/invertase-type recombinase catalytic" evidence="3">
    <location>
        <begin position="1"/>
        <end position="112"/>
    </location>
</feature>
<keyword evidence="5" id="KW-1185">Reference proteome</keyword>
<dbReference type="PATRIC" id="fig|1329909.3.peg.2628"/>
<dbReference type="CDD" id="cd03768">
    <property type="entry name" value="SR_ResInv"/>
    <property type="match status" value="1"/>
</dbReference>
<dbReference type="SUPFAM" id="SSF53041">
    <property type="entry name" value="Resolvase-like"/>
    <property type="match status" value="1"/>
</dbReference>
<name>T0GUZ8_9SPHN</name>
<dbReference type="Gene3D" id="3.40.50.1390">
    <property type="entry name" value="Resolvase, N-terminal catalytic domain"/>
    <property type="match status" value="1"/>
</dbReference>
<accession>T0GUZ8</accession>
<dbReference type="GO" id="GO:0000150">
    <property type="term" value="F:DNA strand exchange activity"/>
    <property type="evidence" value="ECO:0007669"/>
    <property type="project" value="InterPro"/>
</dbReference>
<gene>
    <name evidence="4" type="ORF">L288_13660</name>
</gene>
<dbReference type="Pfam" id="PF00239">
    <property type="entry name" value="Resolvase"/>
    <property type="match status" value="1"/>
</dbReference>
<evidence type="ECO:0000256" key="1">
    <source>
        <dbReference type="ARBA" id="ARBA00023125"/>
    </source>
</evidence>
<dbReference type="PANTHER" id="PTHR30461:SF2">
    <property type="entry name" value="SERINE RECOMBINASE PINE-RELATED"/>
    <property type="match status" value="1"/>
</dbReference>
<dbReference type="InterPro" id="IPR006119">
    <property type="entry name" value="Resolv_N"/>
</dbReference>
<dbReference type="PROSITE" id="PS51736">
    <property type="entry name" value="RECOMBINASES_3"/>
    <property type="match status" value="1"/>
</dbReference>
<reference evidence="4 5" key="1">
    <citation type="journal article" date="2013" name="Genome Announc.">
        <title>Draft Genome Sequence of Sphingobium quisquiliarum Strain P25T, a Novel Hexachlorocyclohexane (HCH)-Degrading Bacterium Isolated from an HCH Dumpsite.</title>
        <authorList>
            <person name="Kumar Singh A."/>
            <person name="Sangwan N."/>
            <person name="Sharma A."/>
            <person name="Gupta V."/>
            <person name="Khurana J.P."/>
            <person name="Lal R."/>
        </authorList>
    </citation>
    <scope>NUCLEOTIDE SEQUENCE [LARGE SCALE GENOMIC DNA]</scope>
    <source>
        <strain evidence="4 5">P25</strain>
    </source>
</reference>
<evidence type="ECO:0000256" key="2">
    <source>
        <dbReference type="ARBA" id="ARBA00023172"/>
    </source>
</evidence>
<proteinExistence type="predicted"/>
<dbReference type="InterPro" id="IPR050639">
    <property type="entry name" value="SSR_resolvase"/>
</dbReference>
<dbReference type="SMART" id="SM00857">
    <property type="entry name" value="Resolvase"/>
    <property type="match status" value="1"/>
</dbReference>
<keyword evidence="1" id="KW-0238">DNA-binding</keyword>
<organism evidence="4 5">
    <name type="scientific">Sphingobium quisquiliarum P25</name>
    <dbReference type="NCBI Taxonomy" id="1329909"/>
    <lineage>
        <taxon>Bacteria</taxon>
        <taxon>Pseudomonadati</taxon>
        <taxon>Pseudomonadota</taxon>
        <taxon>Alphaproteobacteria</taxon>
        <taxon>Sphingomonadales</taxon>
        <taxon>Sphingomonadaceae</taxon>
        <taxon>Sphingobium</taxon>
    </lineage>
</organism>
<protein>
    <recommendedName>
        <fullName evidence="3">Resolvase/invertase-type recombinase catalytic domain-containing protein</fullName>
    </recommendedName>
</protein>
<dbReference type="Proteomes" id="UP000015525">
    <property type="component" value="Unassembled WGS sequence"/>
</dbReference>
<dbReference type="PANTHER" id="PTHR30461">
    <property type="entry name" value="DNA-INVERTASE FROM LAMBDOID PROPHAGE"/>
    <property type="match status" value="1"/>
</dbReference>
<dbReference type="EMBL" id="ATHO01000122">
    <property type="protein sequence ID" value="EQB04522.1"/>
    <property type="molecule type" value="Genomic_DNA"/>
</dbReference>